<sequence length="100" mass="11407">MIAHKAKESVLAGTMELIGITGTVDMDTQTTVEKWYVRVLGTQSIGCFRFEPCSTIEDERRHEEGKLEFRDAKDDAAPVGWDEGDMLERERRRKSTEEKG</sequence>
<dbReference type="AlphaFoldDB" id="A0A151X321"/>
<feature type="region of interest" description="Disordered" evidence="1">
    <location>
        <begin position="61"/>
        <end position="100"/>
    </location>
</feature>
<evidence type="ECO:0000313" key="2">
    <source>
        <dbReference type="EMBL" id="KYQ54608.1"/>
    </source>
</evidence>
<gene>
    <name evidence="2" type="ORF">ALC60_06524</name>
</gene>
<evidence type="ECO:0000256" key="1">
    <source>
        <dbReference type="SAM" id="MobiDB-lite"/>
    </source>
</evidence>
<dbReference type="Proteomes" id="UP000075809">
    <property type="component" value="Unassembled WGS sequence"/>
</dbReference>
<evidence type="ECO:0000313" key="3">
    <source>
        <dbReference type="Proteomes" id="UP000075809"/>
    </source>
</evidence>
<reference evidence="2 3" key="1">
    <citation type="submission" date="2015-09" db="EMBL/GenBank/DDBJ databases">
        <title>Trachymyrmex zeteki WGS genome.</title>
        <authorList>
            <person name="Nygaard S."/>
            <person name="Hu H."/>
            <person name="Boomsma J."/>
            <person name="Zhang G."/>
        </authorList>
    </citation>
    <scope>NUCLEOTIDE SEQUENCE [LARGE SCALE GENOMIC DNA]</scope>
    <source>
        <strain evidence="2">Tzet28-1</strain>
        <tissue evidence="2">Whole body</tissue>
    </source>
</reference>
<dbReference type="EMBL" id="KQ982578">
    <property type="protein sequence ID" value="KYQ54608.1"/>
    <property type="molecule type" value="Genomic_DNA"/>
</dbReference>
<feature type="compositionally biased region" description="Basic and acidic residues" evidence="1">
    <location>
        <begin position="61"/>
        <end position="76"/>
    </location>
</feature>
<organism evidence="2 3">
    <name type="scientific">Mycetomoellerius zeteki</name>
    <dbReference type="NCBI Taxonomy" id="64791"/>
    <lineage>
        <taxon>Eukaryota</taxon>
        <taxon>Metazoa</taxon>
        <taxon>Ecdysozoa</taxon>
        <taxon>Arthropoda</taxon>
        <taxon>Hexapoda</taxon>
        <taxon>Insecta</taxon>
        <taxon>Pterygota</taxon>
        <taxon>Neoptera</taxon>
        <taxon>Endopterygota</taxon>
        <taxon>Hymenoptera</taxon>
        <taxon>Apocrita</taxon>
        <taxon>Aculeata</taxon>
        <taxon>Formicoidea</taxon>
        <taxon>Formicidae</taxon>
        <taxon>Myrmicinae</taxon>
        <taxon>Mycetomoellerius</taxon>
    </lineage>
</organism>
<feature type="compositionally biased region" description="Basic and acidic residues" evidence="1">
    <location>
        <begin position="86"/>
        <end position="100"/>
    </location>
</feature>
<keyword evidence="3" id="KW-1185">Reference proteome</keyword>
<protein>
    <submittedName>
        <fullName evidence="2">Uncharacterized protein</fullName>
    </submittedName>
</protein>
<name>A0A151X321_9HYME</name>
<proteinExistence type="predicted"/>
<accession>A0A151X321</accession>